<comment type="caution">
    <text evidence="3">The sequence shown here is derived from an EMBL/GenBank/DDBJ whole genome shotgun (WGS) entry which is preliminary data.</text>
</comment>
<gene>
    <name evidence="3" type="ORF">Pmi06nite_27820</name>
</gene>
<feature type="region of interest" description="Disordered" evidence="1">
    <location>
        <begin position="1066"/>
        <end position="1086"/>
    </location>
</feature>
<dbReference type="InterPro" id="IPR011990">
    <property type="entry name" value="TPR-like_helical_dom_sf"/>
</dbReference>
<keyword evidence="2" id="KW-0812">Transmembrane</keyword>
<feature type="compositionally biased region" description="Basic and acidic residues" evidence="1">
    <location>
        <begin position="1076"/>
        <end position="1086"/>
    </location>
</feature>
<evidence type="ECO:0000256" key="2">
    <source>
        <dbReference type="SAM" id="Phobius"/>
    </source>
</evidence>
<reference evidence="3 4" key="1">
    <citation type="submission" date="2021-01" db="EMBL/GenBank/DDBJ databases">
        <title>Whole genome shotgun sequence of Planotetraspora mira NBRC 15435.</title>
        <authorList>
            <person name="Komaki H."/>
            <person name="Tamura T."/>
        </authorList>
    </citation>
    <scope>NUCLEOTIDE SEQUENCE [LARGE SCALE GENOMIC DNA]</scope>
    <source>
        <strain evidence="3 4">NBRC 15435</strain>
    </source>
</reference>
<dbReference type="PANTHER" id="PTHR12558">
    <property type="entry name" value="CELL DIVISION CYCLE 16,23,27"/>
    <property type="match status" value="1"/>
</dbReference>
<feature type="transmembrane region" description="Helical" evidence="2">
    <location>
        <begin position="836"/>
        <end position="864"/>
    </location>
</feature>
<feature type="region of interest" description="Disordered" evidence="1">
    <location>
        <begin position="1"/>
        <end position="26"/>
    </location>
</feature>
<feature type="transmembrane region" description="Helical" evidence="2">
    <location>
        <begin position="1032"/>
        <end position="1052"/>
    </location>
</feature>
<organism evidence="3 4">
    <name type="scientific">Planotetraspora mira</name>
    <dbReference type="NCBI Taxonomy" id="58121"/>
    <lineage>
        <taxon>Bacteria</taxon>
        <taxon>Bacillati</taxon>
        <taxon>Actinomycetota</taxon>
        <taxon>Actinomycetes</taxon>
        <taxon>Streptosporangiales</taxon>
        <taxon>Streptosporangiaceae</taxon>
        <taxon>Planotetraspora</taxon>
    </lineage>
</organism>
<proteinExistence type="predicted"/>
<keyword evidence="4" id="KW-1185">Reference proteome</keyword>
<sequence length="1086" mass="119122">MTNDLAGESVAEAVEAGHDPIERNPDFRRGVDALEQGRLRRADRSFSAFLEATPEEDFADTCLTVAELFHDQDHSTRAVEWVSRLLTVQPAHPRALEARIEYATAGGRDLEAFAAARDAVNRLPGDAHLYLLLADRALELNLRAEALGAAEAGLELDPSAEDLRRRKVEALLSLRRVGEARQVTLNLPAAEVAQIYDDHDEFDMALEILESEQGADALRLRVAILRRNDRMAEALLAAREAVERVPGDVRLQVALAELLLSHGQAIEALRQAERAMATDPEEANARSQRDRALRALGREAASDDGWAAFLPPASGLGQRSRTAPPAAEADRRISVTTAFPLLRRAWAHFRRPRRMYMRKLAIYGARSRIGELVAARRLLRVDPGSVLGRETEVSALLRLRLRRRAFKAAQRAGRPGLLLDVADAYAEKRRERAALRVLGRLPRLDPEPPDLTERRADLLYRLGRYGEAAILLAEFAQRRPDDPDVLLAAASVASRWDRDDLAARYAKTATELAPRHATGHSSHISYLRWAGLREEAALAARQAVTAVPNDPELWCLLVELVPGTDAMAVVDEGLSRFDAQRHAEILIRMADMDLPNEVAYVCLQRAHERVPGDVGAVTRLAAHLGNLGGYREAIRLLDAHPSLQATDALAGIHRQMGLFTLARDARELSDLSRDAASRPPSGPVRRARRAFEMSVLTSWEFWARDASRLDSLSRPHGLRTVEARGGYESFLLTLVRQGKQEDLAHTAIRVIAAVLGALLAWLVVRRGASLAGPWTWTSETVVASIAAPLGLALHLPIRAIRNRWYMIRTITRALGEMGGILALAAVLLYLDAGPVVAMIGFTLLSTEIVLVARSAGASTATLVANLRTSLTRRRNARWAIVGELLQAVDYIDGPGGEVRPEHRVSCATRIERAAQLVERDLPREMPGGDPITTERMTALARDAAHALRVMKSRVLAGRGAVSHVMAELNQAAGAIAAGEYGRLRRISRPPEPMRRRGWQAYVLPVSRAVAVMGLPILLVVALHPIMGLAGDAYRTAVWVSVAWAGLYLLLALDPALREKIETARGLLSASSGPPKPEQKSEPRNDP</sequence>
<evidence type="ECO:0000256" key="1">
    <source>
        <dbReference type="SAM" id="MobiDB-lite"/>
    </source>
</evidence>
<evidence type="ECO:0000313" key="3">
    <source>
        <dbReference type="EMBL" id="GII29340.1"/>
    </source>
</evidence>
<feature type="transmembrane region" description="Helical" evidence="2">
    <location>
        <begin position="809"/>
        <end position="830"/>
    </location>
</feature>
<protein>
    <recommendedName>
        <fullName evidence="5">Tetratricopeptide repeat protein</fullName>
    </recommendedName>
</protein>
<dbReference type="EMBL" id="BOOO01000015">
    <property type="protein sequence ID" value="GII29340.1"/>
    <property type="molecule type" value="Genomic_DNA"/>
</dbReference>
<dbReference type="SUPFAM" id="SSF48452">
    <property type="entry name" value="TPR-like"/>
    <property type="match status" value="2"/>
</dbReference>
<feature type="transmembrane region" description="Helical" evidence="2">
    <location>
        <begin position="1001"/>
        <end position="1026"/>
    </location>
</feature>
<dbReference type="RefSeq" id="WP_203953352.1">
    <property type="nucleotide sequence ID" value="NZ_BOOO01000015.1"/>
</dbReference>
<feature type="compositionally biased region" description="Low complexity" evidence="1">
    <location>
        <begin position="1"/>
        <end position="14"/>
    </location>
</feature>
<keyword evidence="2" id="KW-1133">Transmembrane helix</keyword>
<feature type="transmembrane region" description="Helical" evidence="2">
    <location>
        <begin position="776"/>
        <end position="797"/>
    </location>
</feature>
<feature type="compositionally biased region" description="Basic and acidic residues" evidence="1">
    <location>
        <begin position="15"/>
        <end position="26"/>
    </location>
</feature>
<accession>A0A8J3TY72</accession>
<evidence type="ECO:0008006" key="5">
    <source>
        <dbReference type="Google" id="ProtNLM"/>
    </source>
</evidence>
<dbReference type="Proteomes" id="UP000650628">
    <property type="component" value="Unassembled WGS sequence"/>
</dbReference>
<evidence type="ECO:0000313" key="4">
    <source>
        <dbReference type="Proteomes" id="UP000650628"/>
    </source>
</evidence>
<dbReference type="AlphaFoldDB" id="A0A8J3TY72"/>
<name>A0A8J3TY72_9ACTN</name>
<keyword evidence="2" id="KW-0472">Membrane</keyword>
<dbReference type="Gene3D" id="1.25.40.10">
    <property type="entry name" value="Tetratricopeptide repeat domain"/>
    <property type="match status" value="3"/>
</dbReference>
<dbReference type="PANTHER" id="PTHR12558:SF13">
    <property type="entry name" value="CELL DIVISION CYCLE PROTEIN 27 HOMOLOG"/>
    <property type="match status" value="1"/>
</dbReference>